<dbReference type="AlphaFoldDB" id="A0A1H5KJT6"/>
<evidence type="ECO:0000256" key="2">
    <source>
        <dbReference type="ARBA" id="ARBA00023125"/>
    </source>
</evidence>
<dbReference type="InterPro" id="IPR041664">
    <property type="entry name" value="AAA_16"/>
</dbReference>
<dbReference type="EMBL" id="FNTV01000001">
    <property type="protein sequence ID" value="SEE64884.1"/>
    <property type="molecule type" value="Genomic_DNA"/>
</dbReference>
<dbReference type="SMART" id="SM00421">
    <property type="entry name" value="HTH_LUXR"/>
    <property type="match status" value="1"/>
</dbReference>
<dbReference type="Gene3D" id="3.40.50.300">
    <property type="entry name" value="P-loop containing nucleotide triphosphate hydrolases"/>
    <property type="match status" value="1"/>
</dbReference>
<dbReference type="SMART" id="SM00382">
    <property type="entry name" value="AAA"/>
    <property type="match status" value="1"/>
</dbReference>
<name>A0A1H5KJT6_9MICC</name>
<keyword evidence="3" id="KW-0804">Transcription</keyword>
<dbReference type="SUPFAM" id="SSF46894">
    <property type="entry name" value="C-terminal effector domain of the bipartite response regulators"/>
    <property type="match status" value="1"/>
</dbReference>
<dbReference type="InterPro" id="IPR036388">
    <property type="entry name" value="WH-like_DNA-bd_sf"/>
</dbReference>
<dbReference type="PROSITE" id="PS50043">
    <property type="entry name" value="HTH_LUXR_2"/>
    <property type="match status" value="1"/>
</dbReference>
<dbReference type="InterPro" id="IPR003593">
    <property type="entry name" value="AAA+_ATPase"/>
</dbReference>
<dbReference type="InterPro" id="IPR027417">
    <property type="entry name" value="P-loop_NTPase"/>
</dbReference>
<dbReference type="Pfam" id="PF00196">
    <property type="entry name" value="GerE"/>
    <property type="match status" value="1"/>
</dbReference>
<evidence type="ECO:0000259" key="4">
    <source>
        <dbReference type="PROSITE" id="PS50043"/>
    </source>
</evidence>
<dbReference type="GO" id="GO:0003677">
    <property type="term" value="F:DNA binding"/>
    <property type="evidence" value="ECO:0007669"/>
    <property type="project" value="UniProtKB-KW"/>
</dbReference>
<dbReference type="InterPro" id="IPR000792">
    <property type="entry name" value="Tscrpt_reg_LuxR_C"/>
</dbReference>
<reference evidence="5 6" key="1">
    <citation type="submission" date="2016-10" db="EMBL/GenBank/DDBJ databases">
        <authorList>
            <person name="de Groot N.N."/>
        </authorList>
    </citation>
    <scope>NUCLEOTIDE SEQUENCE [LARGE SCALE GENOMIC DNA]</scope>
    <source>
        <strain evidence="5 6">DSM 22274</strain>
    </source>
</reference>
<gene>
    <name evidence="5" type="ORF">SAMN04489740_2042</name>
</gene>
<protein>
    <submittedName>
        <fullName evidence="5">AAA ATPase domain-containing protein</fullName>
    </submittedName>
</protein>
<dbReference type="PRINTS" id="PR00038">
    <property type="entry name" value="HTHLUXR"/>
</dbReference>
<accession>A0A1H5KJT6</accession>
<dbReference type="Gene3D" id="1.10.10.10">
    <property type="entry name" value="Winged helix-like DNA-binding domain superfamily/Winged helix DNA-binding domain"/>
    <property type="match status" value="1"/>
</dbReference>
<dbReference type="GO" id="GO:0006355">
    <property type="term" value="P:regulation of DNA-templated transcription"/>
    <property type="evidence" value="ECO:0007669"/>
    <property type="project" value="InterPro"/>
</dbReference>
<organism evidence="5 6">
    <name type="scientific">Arthrobacter alpinus</name>
    <dbReference type="NCBI Taxonomy" id="656366"/>
    <lineage>
        <taxon>Bacteria</taxon>
        <taxon>Bacillati</taxon>
        <taxon>Actinomycetota</taxon>
        <taxon>Actinomycetes</taxon>
        <taxon>Micrococcales</taxon>
        <taxon>Micrococcaceae</taxon>
        <taxon>Arthrobacter</taxon>
    </lineage>
</organism>
<dbReference type="PANTHER" id="PTHR44688:SF16">
    <property type="entry name" value="DNA-BINDING TRANSCRIPTIONAL ACTIVATOR DEVR_DOSR"/>
    <property type="match status" value="1"/>
</dbReference>
<evidence type="ECO:0000313" key="6">
    <source>
        <dbReference type="Proteomes" id="UP000182725"/>
    </source>
</evidence>
<proteinExistence type="predicted"/>
<dbReference type="Pfam" id="PF13191">
    <property type="entry name" value="AAA_16"/>
    <property type="match status" value="1"/>
</dbReference>
<dbReference type="PANTHER" id="PTHR44688">
    <property type="entry name" value="DNA-BINDING TRANSCRIPTIONAL ACTIVATOR DEVR_DOSR"/>
    <property type="match status" value="1"/>
</dbReference>
<dbReference type="Proteomes" id="UP000182725">
    <property type="component" value="Unassembled WGS sequence"/>
</dbReference>
<keyword evidence="2" id="KW-0238">DNA-binding</keyword>
<feature type="domain" description="HTH luxR-type" evidence="4">
    <location>
        <begin position="830"/>
        <end position="896"/>
    </location>
</feature>
<evidence type="ECO:0000313" key="5">
    <source>
        <dbReference type="EMBL" id="SEE64884.1"/>
    </source>
</evidence>
<dbReference type="SUPFAM" id="SSF52540">
    <property type="entry name" value="P-loop containing nucleoside triphosphate hydrolases"/>
    <property type="match status" value="1"/>
</dbReference>
<evidence type="ECO:0000256" key="1">
    <source>
        <dbReference type="ARBA" id="ARBA00023015"/>
    </source>
</evidence>
<keyword evidence="1" id="KW-0805">Transcription regulation</keyword>
<evidence type="ECO:0000256" key="3">
    <source>
        <dbReference type="ARBA" id="ARBA00023163"/>
    </source>
</evidence>
<sequence length="899" mass="96715">MQATSTKWQVTGREAIVDAIVGELKSPAAGTSSYPEILGVLLAGPPGIGKSHLAAQAVKALQADVLVVHLYASSHMSTEPYGALAALLSELEPESLTHHVQVLAATLRRLESMANGRDMCILIDNAHELDEQSAVILAQLAKTRSIRLLLTCGSTDLLPHELSNLVKDGFVRRMGVEPFSFRELVKAVEMRLGGRISQRAGRQLWAASGGHPQFLTALTQDMVSSGALLLRDGSWCLDGSIAGHERISSELFSNQLRRLNAQQLRTLEIVALSRAVSINTLLDVVDDRDVDALEEMGMVRIGADHFVRAIHPLLAKVVRNKVPAGRSKEQWESVNMHSPMVHNFASADVGMVLWTLEAGRKLERNLALDAAKIANDEMKPAMALRFLATLDPQTSGATATAEAVRAHVAMGDQTSARNLLASLYSSYHEEPTLTEWVVSLLAETSVLLTSKVTWAEALTNLEKVRGELYPDSLEGEIGSDKPNIGVLRETLIVHTAEAAWWTGNFPDSIDGLDLAYTAAKEVSANQSLLLGSQLCLMNAASGKATAAAELSDKLLQSVTTMGVAQGCAAKARENLFFANLIIGRLDIAEEAARALCGQVAGDSDIHVGAFADLALPILLVVRGHGGESLSLLEQEISQLRLRDEYGALGLALSAGAYACVLSGDNDSAALYLAELEGCSSDAPWLMERVGKYFELAARAKMGDRQQSIRELIHLADSDQDSGREIWEVESLGLALRLGAMEVAPRLFDAASTLDVGYNPFYRDFAEGSVTSDAGLLVRAAEHAAQLGSDNAVVDAAEVALALGTIDQHQHRHLSGLMELCRRNMDANTKRAGDGQPLTSRQLEIAREAAAGASNKDIATRLHVSIRTVEGHLYQIFGKLRISERSDLSYALAQAEGERP</sequence>
<dbReference type="InterPro" id="IPR016032">
    <property type="entry name" value="Sig_transdc_resp-reg_C-effctor"/>
</dbReference>
<dbReference type="CDD" id="cd06170">
    <property type="entry name" value="LuxR_C_like"/>
    <property type="match status" value="1"/>
</dbReference>